<keyword evidence="1" id="KW-0472">Membrane</keyword>
<accession>A0ABW8TJ69</accession>
<keyword evidence="3" id="KW-1185">Reference proteome</keyword>
<evidence type="ECO:0000313" key="2">
    <source>
        <dbReference type="EMBL" id="MFL0251528.1"/>
    </source>
</evidence>
<evidence type="ECO:0000256" key="1">
    <source>
        <dbReference type="SAM" id="Phobius"/>
    </source>
</evidence>
<sequence length="101" mass="11022">MENMKAGDFVNVQPVSPEVASSKLVTVVMMLYNFLTPIIYPIALLGYAAAFIFLIGGALLHSKTIKKMAAADFGVITLALVFYYFMPVFIGLLKSLTNVVK</sequence>
<feature type="transmembrane region" description="Helical" evidence="1">
    <location>
        <begin position="38"/>
        <end position="61"/>
    </location>
</feature>
<protein>
    <recommendedName>
        <fullName evidence="4">Tripartite tricarboxylate transporter TctB family protein</fullName>
    </recommendedName>
</protein>
<evidence type="ECO:0000313" key="3">
    <source>
        <dbReference type="Proteomes" id="UP001623592"/>
    </source>
</evidence>
<comment type="caution">
    <text evidence="2">The sequence shown here is derived from an EMBL/GenBank/DDBJ whole genome shotgun (WGS) entry which is preliminary data.</text>
</comment>
<dbReference type="RefSeq" id="WP_406788182.1">
    <property type="nucleotide sequence ID" value="NZ_JBJIAA010000011.1"/>
</dbReference>
<name>A0ABW8TJ69_9CLOT</name>
<keyword evidence="1" id="KW-1133">Transmembrane helix</keyword>
<proteinExistence type="predicted"/>
<keyword evidence="1" id="KW-0812">Transmembrane</keyword>
<reference evidence="2 3" key="1">
    <citation type="submission" date="2024-11" db="EMBL/GenBank/DDBJ databases">
        <authorList>
            <person name="Heng Y.C."/>
            <person name="Lim A.C.H."/>
            <person name="Lee J.K.Y."/>
            <person name="Kittelmann S."/>
        </authorList>
    </citation>
    <scope>NUCLEOTIDE SEQUENCE [LARGE SCALE GENOMIC DNA]</scope>
    <source>
        <strain evidence="2 3">WILCCON 0114</strain>
    </source>
</reference>
<gene>
    <name evidence="2" type="ORF">ACJDT4_13990</name>
</gene>
<dbReference type="Proteomes" id="UP001623592">
    <property type="component" value="Unassembled WGS sequence"/>
</dbReference>
<organism evidence="2 3">
    <name type="scientific">Clostridium neuense</name>
    <dbReference type="NCBI Taxonomy" id="1728934"/>
    <lineage>
        <taxon>Bacteria</taxon>
        <taxon>Bacillati</taxon>
        <taxon>Bacillota</taxon>
        <taxon>Clostridia</taxon>
        <taxon>Eubacteriales</taxon>
        <taxon>Clostridiaceae</taxon>
        <taxon>Clostridium</taxon>
    </lineage>
</organism>
<dbReference type="EMBL" id="JBJIAA010000011">
    <property type="protein sequence ID" value="MFL0251528.1"/>
    <property type="molecule type" value="Genomic_DNA"/>
</dbReference>
<feature type="transmembrane region" description="Helical" evidence="1">
    <location>
        <begin position="73"/>
        <end position="93"/>
    </location>
</feature>
<evidence type="ECO:0008006" key="4">
    <source>
        <dbReference type="Google" id="ProtNLM"/>
    </source>
</evidence>